<dbReference type="PANTHER" id="PTHR40465">
    <property type="entry name" value="CHROMOSOME 1, WHOLE GENOME SHOTGUN SEQUENCE"/>
    <property type="match status" value="1"/>
</dbReference>
<evidence type="ECO:0000256" key="1">
    <source>
        <dbReference type="SAM" id="Phobius"/>
    </source>
</evidence>
<dbReference type="EMBL" id="MU154565">
    <property type="protein sequence ID" value="KAF9495088.1"/>
    <property type="molecule type" value="Genomic_DNA"/>
</dbReference>
<dbReference type="AlphaFoldDB" id="A0A9P5ZXU8"/>
<proteinExistence type="predicted"/>
<keyword evidence="1" id="KW-0812">Transmembrane</keyword>
<evidence type="ECO:0000259" key="2">
    <source>
        <dbReference type="Pfam" id="PF20152"/>
    </source>
</evidence>
<feature type="transmembrane region" description="Helical" evidence="1">
    <location>
        <begin position="95"/>
        <end position="111"/>
    </location>
</feature>
<feature type="transmembrane region" description="Helical" evidence="1">
    <location>
        <begin position="55"/>
        <end position="75"/>
    </location>
</feature>
<dbReference type="Pfam" id="PF20152">
    <property type="entry name" value="DUF6534"/>
    <property type="match status" value="1"/>
</dbReference>
<feature type="transmembrane region" description="Helical" evidence="1">
    <location>
        <begin position="219"/>
        <end position="241"/>
    </location>
</feature>
<evidence type="ECO:0000313" key="4">
    <source>
        <dbReference type="Proteomes" id="UP000807025"/>
    </source>
</evidence>
<organism evidence="3 4">
    <name type="scientific">Pleurotus eryngii</name>
    <name type="common">Boletus of the steppes</name>
    <dbReference type="NCBI Taxonomy" id="5323"/>
    <lineage>
        <taxon>Eukaryota</taxon>
        <taxon>Fungi</taxon>
        <taxon>Dikarya</taxon>
        <taxon>Basidiomycota</taxon>
        <taxon>Agaricomycotina</taxon>
        <taxon>Agaricomycetes</taxon>
        <taxon>Agaricomycetidae</taxon>
        <taxon>Agaricales</taxon>
        <taxon>Pleurotineae</taxon>
        <taxon>Pleurotaceae</taxon>
        <taxon>Pleurotus</taxon>
    </lineage>
</organism>
<protein>
    <recommendedName>
        <fullName evidence="2">DUF6534 domain-containing protein</fullName>
    </recommendedName>
</protein>
<feature type="domain" description="DUF6534" evidence="2">
    <location>
        <begin position="160"/>
        <end position="246"/>
    </location>
</feature>
<comment type="caution">
    <text evidence="3">The sequence shown here is derived from an EMBL/GenBank/DDBJ whole genome shotgun (WGS) entry which is preliminary data.</text>
</comment>
<accession>A0A9P5ZXU8</accession>
<dbReference type="OrthoDB" id="2535105at2759"/>
<dbReference type="InterPro" id="IPR045339">
    <property type="entry name" value="DUF6534"/>
</dbReference>
<gene>
    <name evidence="3" type="ORF">BDN71DRAFT_1507027</name>
</gene>
<sequence length="314" mass="34768">MSTDYGRDDFPWILQCSMVDTVHQVMTTAAMYKFLISDFVNPKALASKAAGSGNVFIFAQSVSATCGILLAQLFFSWRIWAFSGTSLNPPARTSISTLTVLLALFSFAPFVRRKSLRVIGRLVTLDSPADLALEGFNHQLLTSTGPGLILAYKLSASSRVVFDLFVTFAMTLALYRSRSGVKRTDHVITLLIMFTVNTNLLTTLFSVSELVTFLVMPQATVYGALGLLSPKLYLNTLLASLNSREYMQKELTGTTTGSNVIYPARITVRGSSLQSSIHERDKDEERTPDDFIIFEESNKPWVKNERDTALRSIA</sequence>
<evidence type="ECO:0000313" key="3">
    <source>
        <dbReference type="EMBL" id="KAF9495088.1"/>
    </source>
</evidence>
<feature type="transmembrane region" description="Helical" evidence="1">
    <location>
        <begin position="187"/>
        <end position="207"/>
    </location>
</feature>
<reference evidence="3" key="1">
    <citation type="submission" date="2020-11" db="EMBL/GenBank/DDBJ databases">
        <authorList>
            <consortium name="DOE Joint Genome Institute"/>
            <person name="Ahrendt S."/>
            <person name="Riley R."/>
            <person name="Andreopoulos W."/>
            <person name="Labutti K."/>
            <person name="Pangilinan J."/>
            <person name="Ruiz-Duenas F.J."/>
            <person name="Barrasa J.M."/>
            <person name="Sanchez-Garcia M."/>
            <person name="Camarero S."/>
            <person name="Miyauchi S."/>
            <person name="Serrano A."/>
            <person name="Linde D."/>
            <person name="Babiker R."/>
            <person name="Drula E."/>
            <person name="Ayuso-Fernandez I."/>
            <person name="Pacheco R."/>
            <person name="Padilla G."/>
            <person name="Ferreira P."/>
            <person name="Barriuso J."/>
            <person name="Kellner H."/>
            <person name="Castanera R."/>
            <person name="Alfaro M."/>
            <person name="Ramirez L."/>
            <person name="Pisabarro A.G."/>
            <person name="Kuo A."/>
            <person name="Tritt A."/>
            <person name="Lipzen A."/>
            <person name="He G."/>
            <person name="Yan M."/>
            <person name="Ng V."/>
            <person name="Cullen D."/>
            <person name="Martin F."/>
            <person name="Rosso M.-N."/>
            <person name="Henrissat B."/>
            <person name="Hibbett D."/>
            <person name="Martinez A.T."/>
            <person name="Grigoriev I.V."/>
        </authorList>
    </citation>
    <scope>NUCLEOTIDE SEQUENCE</scope>
    <source>
        <strain evidence="3">ATCC 90797</strain>
    </source>
</reference>
<dbReference type="PANTHER" id="PTHR40465:SF1">
    <property type="entry name" value="DUF6534 DOMAIN-CONTAINING PROTEIN"/>
    <property type="match status" value="1"/>
</dbReference>
<keyword evidence="1" id="KW-1133">Transmembrane helix</keyword>
<name>A0A9P5ZXU8_PLEER</name>
<dbReference type="Proteomes" id="UP000807025">
    <property type="component" value="Unassembled WGS sequence"/>
</dbReference>
<keyword evidence="4" id="KW-1185">Reference proteome</keyword>
<keyword evidence="1" id="KW-0472">Membrane</keyword>